<dbReference type="EMBL" id="LAZR01003202">
    <property type="protein sequence ID" value="KKN20855.1"/>
    <property type="molecule type" value="Genomic_DNA"/>
</dbReference>
<evidence type="ECO:0000313" key="1">
    <source>
        <dbReference type="EMBL" id="KKN20855.1"/>
    </source>
</evidence>
<comment type="caution">
    <text evidence="1">The sequence shown here is derived from an EMBL/GenBank/DDBJ whole genome shotgun (WGS) entry which is preliminary data.</text>
</comment>
<sequence length="83" mass="9883">MTKIITHSGIAHLDDFLSTCLILYKDKTVDMILRQAEVSEEDLKFYFSYYSIHTYPNYIYYLFLDFSGIFSSRLLLETSLRYT</sequence>
<dbReference type="AlphaFoldDB" id="A0A0F9NMZ9"/>
<organism evidence="1">
    <name type="scientific">marine sediment metagenome</name>
    <dbReference type="NCBI Taxonomy" id="412755"/>
    <lineage>
        <taxon>unclassified sequences</taxon>
        <taxon>metagenomes</taxon>
        <taxon>ecological metagenomes</taxon>
    </lineage>
</organism>
<protein>
    <submittedName>
        <fullName evidence="1">Uncharacterized protein</fullName>
    </submittedName>
</protein>
<name>A0A0F9NMZ9_9ZZZZ</name>
<gene>
    <name evidence="1" type="ORF">LCGC14_0931350</name>
</gene>
<proteinExistence type="predicted"/>
<accession>A0A0F9NMZ9</accession>
<reference evidence="1" key="1">
    <citation type="journal article" date="2015" name="Nature">
        <title>Complex archaea that bridge the gap between prokaryotes and eukaryotes.</title>
        <authorList>
            <person name="Spang A."/>
            <person name="Saw J.H."/>
            <person name="Jorgensen S.L."/>
            <person name="Zaremba-Niedzwiedzka K."/>
            <person name="Martijn J."/>
            <person name="Lind A.E."/>
            <person name="van Eijk R."/>
            <person name="Schleper C."/>
            <person name="Guy L."/>
            <person name="Ettema T.J."/>
        </authorList>
    </citation>
    <scope>NUCLEOTIDE SEQUENCE</scope>
</reference>